<evidence type="ECO:0000256" key="1">
    <source>
        <dbReference type="SAM" id="Phobius"/>
    </source>
</evidence>
<sequence length="128" mass="14357">MAYTVFKEKYSIFLITIIGSVVILSIPLIVNQILQADFFHVVIHQISFILAAFLTIMAGIGYKKSKMARMLFSSFGFAALAFGQAVFMYVKIFEESDLENVSASESILDFSILIMTILFAVGVFYKKN</sequence>
<evidence type="ECO:0000313" key="3">
    <source>
        <dbReference type="EMBL" id="PTL87250.1"/>
    </source>
</evidence>
<evidence type="ECO:0000313" key="2">
    <source>
        <dbReference type="EMBL" id="AJA92747.1"/>
    </source>
</evidence>
<reference evidence="2 4" key="1">
    <citation type="journal article" date="2015" name="Proc. Natl. Acad. Sci. U.S.A.">
        <title>Genomic and proteomic characterization of "Candidatus Nitrosopelagicus brevis": An ammonia-oxidizing archaeon from the open ocean.</title>
        <authorList>
            <person name="Santoro A.E."/>
            <person name="Dupont C.L."/>
            <person name="Richter R.A."/>
            <person name="Craig M.T."/>
            <person name="Carini P."/>
            <person name="McIlvin M.R."/>
            <person name="Yang Y."/>
            <person name="Orsi W.D."/>
            <person name="Moran D.M."/>
            <person name="Saito M.A."/>
        </authorList>
    </citation>
    <scope>NUCLEOTIDE SEQUENCE [LARGE SCALE GENOMIC DNA]</scope>
    <source>
        <strain evidence="2">CN25</strain>
        <strain evidence="4">V2</strain>
    </source>
</reference>
<dbReference type="EMBL" id="CP007026">
    <property type="protein sequence ID" value="AJA92747.1"/>
    <property type="molecule type" value="Genomic_DNA"/>
</dbReference>
<dbReference type="EMBL" id="LXWN01000002">
    <property type="protein sequence ID" value="PTL87250.1"/>
    <property type="molecule type" value="Genomic_DNA"/>
</dbReference>
<keyword evidence="1" id="KW-0812">Transmembrane</keyword>
<accession>A0A0A7V137</accession>
<feature type="transmembrane region" description="Helical" evidence="1">
    <location>
        <begin position="42"/>
        <end position="62"/>
    </location>
</feature>
<name>A0A0A7V137_9ARCH</name>
<reference evidence="3" key="2">
    <citation type="submission" date="2016-05" db="EMBL/GenBank/DDBJ databases">
        <authorList>
            <person name="Lavstsen T."/>
            <person name="Jespersen J.S."/>
        </authorList>
    </citation>
    <scope>NUCLEOTIDE SEQUENCE [LARGE SCALE GENOMIC DNA]</scope>
    <source>
        <strain evidence="3">U25</strain>
    </source>
</reference>
<feature type="transmembrane region" description="Helical" evidence="1">
    <location>
        <begin position="107"/>
        <end position="125"/>
    </location>
</feature>
<dbReference type="STRING" id="1410606.T478_1460"/>
<organism evidence="2 4">
    <name type="scientific">Candidatus Nitrosopelagicus brevis</name>
    <dbReference type="NCBI Taxonomy" id="1410606"/>
    <lineage>
        <taxon>Archaea</taxon>
        <taxon>Nitrososphaerota</taxon>
    </lineage>
</organism>
<reference evidence="3 5" key="3">
    <citation type="submission" date="2018-04" db="EMBL/GenBank/DDBJ databases">
        <title>Transcriptomics of ammonia oxidizing archaea.</title>
        <authorList>
            <person name="Carini P."/>
        </authorList>
    </citation>
    <scope>NUCLEOTIDE SEQUENCE [LARGE SCALE GENOMIC DNA]</scope>
    <source>
        <strain evidence="3 5">U25</strain>
    </source>
</reference>
<dbReference type="GeneID" id="24817327"/>
<feature type="transmembrane region" description="Helical" evidence="1">
    <location>
        <begin position="12"/>
        <end position="30"/>
    </location>
</feature>
<gene>
    <name evidence="3" type="ORF">A7X95_04900</name>
    <name evidence="2" type="ORF">T478_1460</name>
</gene>
<keyword evidence="5" id="KW-1185">Reference proteome</keyword>
<dbReference type="AlphaFoldDB" id="A0A0A7V137"/>
<dbReference type="HOGENOM" id="CLU_1954554_0_0_2"/>
<evidence type="ECO:0000313" key="4">
    <source>
        <dbReference type="Proteomes" id="UP000030944"/>
    </source>
</evidence>
<dbReference type="RefSeq" id="WP_048106500.1">
    <property type="nucleotide sequence ID" value="NZ_CP007026.1"/>
</dbReference>
<dbReference type="Proteomes" id="UP000030944">
    <property type="component" value="Chromosome"/>
</dbReference>
<proteinExistence type="predicted"/>
<keyword evidence="1" id="KW-0472">Membrane</keyword>
<keyword evidence="1" id="KW-1133">Transmembrane helix</keyword>
<feature type="transmembrane region" description="Helical" evidence="1">
    <location>
        <begin position="69"/>
        <end position="87"/>
    </location>
</feature>
<dbReference type="Proteomes" id="UP000241022">
    <property type="component" value="Unassembled WGS sequence"/>
</dbReference>
<protein>
    <submittedName>
        <fullName evidence="2">Uncharacterized protein</fullName>
    </submittedName>
</protein>
<dbReference type="KEGG" id="nbv:T478_1460"/>
<evidence type="ECO:0000313" key="5">
    <source>
        <dbReference type="Proteomes" id="UP000241022"/>
    </source>
</evidence>